<feature type="region of interest" description="Disordered" evidence="1">
    <location>
        <begin position="1"/>
        <end position="40"/>
    </location>
</feature>
<evidence type="ECO:0000256" key="1">
    <source>
        <dbReference type="SAM" id="MobiDB-lite"/>
    </source>
</evidence>
<name>A0AA36FU04_9BILA</name>
<evidence type="ECO:0000313" key="3">
    <source>
        <dbReference type="Proteomes" id="UP001177023"/>
    </source>
</evidence>
<feature type="compositionally biased region" description="Polar residues" evidence="1">
    <location>
        <begin position="72"/>
        <end position="84"/>
    </location>
</feature>
<protein>
    <submittedName>
        <fullName evidence="2">Uncharacterized protein</fullName>
    </submittedName>
</protein>
<reference evidence="2" key="1">
    <citation type="submission" date="2023-06" db="EMBL/GenBank/DDBJ databases">
        <authorList>
            <person name="Delattre M."/>
        </authorList>
    </citation>
    <scope>NUCLEOTIDE SEQUENCE</scope>
    <source>
        <strain evidence="2">AF72</strain>
    </source>
</reference>
<dbReference type="EMBL" id="CATQJA010001362">
    <property type="protein sequence ID" value="CAJ0566948.1"/>
    <property type="molecule type" value="Genomic_DNA"/>
</dbReference>
<feature type="region of interest" description="Disordered" evidence="1">
    <location>
        <begin position="67"/>
        <end position="87"/>
    </location>
</feature>
<proteinExistence type="predicted"/>
<gene>
    <name evidence="2" type="ORF">MSPICULIGERA_LOCUS5526</name>
</gene>
<comment type="caution">
    <text evidence="2">The sequence shown here is derived from an EMBL/GenBank/DDBJ whole genome shotgun (WGS) entry which is preliminary data.</text>
</comment>
<feature type="non-terminal residue" evidence="2">
    <location>
        <position position="195"/>
    </location>
</feature>
<evidence type="ECO:0000313" key="2">
    <source>
        <dbReference type="EMBL" id="CAJ0566948.1"/>
    </source>
</evidence>
<sequence length="195" mass="21339">MPKETQDSNGVAFYNPEDEDLSEADPIQAAATSPPRPLTLNMAKNDTVEQLRKCTLRQVDSEIFDDDGSFSRYAQSPSGSNHAVSQPFEMSGELSNRARLESSMNEGTLSPRSTNGILLEDETPRAKSPQLIEMHTFRDAIDVNYQRMAITGEELSGVPLEDHNVASKELIKALEIARNICGALATSSPPPYPIS</sequence>
<keyword evidence="3" id="KW-1185">Reference proteome</keyword>
<dbReference type="AlphaFoldDB" id="A0AA36FU04"/>
<dbReference type="Proteomes" id="UP001177023">
    <property type="component" value="Unassembled WGS sequence"/>
</dbReference>
<organism evidence="2 3">
    <name type="scientific">Mesorhabditis spiculigera</name>
    <dbReference type="NCBI Taxonomy" id="96644"/>
    <lineage>
        <taxon>Eukaryota</taxon>
        <taxon>Metazoa</taxon>
        <taxon>Ecdysozoa</taxon>
        <taxon>Nematoda</taxon>
        <taxon>Chromadorea</taxon>
        <taxon>Rhabditida</taxon>
        <taxon>Rhabditina</taxon>
        <taxon>Rhabditomorpha</taxon>
        <taxon>Rhabditoidea</taxon>
        <taxon>Rhabditidae</taxon>
        <taxon>Mesorhabditinae</taxon>
        <taxon>Mesorhabditis</taxon>
    </lineage>
</organism>
<accession>A0AA36FU04</accession>